<organism evidence="2 3">
    <name type="scientific">Sediminibacterium roseum</name>
    <dbReference type="NCBI Taxonomy" id="1978412"/>
    <lineage>
        <taxon>Bacteria</taxon>
        <taxon>Pseudomonadati</taxon>
        <taxon>Bacteroidota</taxon>
        <taxon>Chitinophagia</taxon>
        <taxon>Chitinophagales</taxon>
        <taxon>Chitinophagaceae</taxon>
        <taxon>Sediminibacterium</taxon>
    </lineage>
</organism>
<dbReference type="InterPro" id="IPR036388">
    <property type="entry name" value="WH-like_DNA-bd_sf"/>
</dbReference>
<evidence type="ECO:0000313" key="3">
    <source>
        <dbReference type="Proteomes" id="UP000753802"/>
    </source>
</evidence>
<keyword evidence="3" id="KW-1185">Reference proteome</keyword>
<evidence type="ECO:0000259" key="1">
    <source>
        <dbReference type="PROSITE" id="PS50995"/>
    </source>
</evidence>
<dbReference type="Gene3D" id="1.10.10.10">
    <property type="entry name" value="Winged helix-like DNA-binding domain superfamily/Winged helix DNA-binding domain"/>
    <property type="match status" value="1"/>
</dbReference>
<reference evidence="2 3" key="1">
    <citation type="submission" date="2020-01" db="EMBL/GenBank/DDBJ databases">
        <title>Genome analysis.</title>
        <authorList>
            <person name="Wu S."/>
            <person name="Wang G."/>
        </authorList>
    </citation>
    <scope>NUCLEOTIDE SEQUENCE [LARGE SCALE GENOMIC DNA]</scope>
    <source>
        <strain evidence="2 3">SYL130</strain>
    </source>
</reference>
<comment type="caution">
    <text evidence="2">The sequence shown here is derived from an EMBL/GenBank/DDBJ whole genome shotgun (WGS) entry which is preliminary data.</text>
</comment>
<evidence type="ECO:0000313" key="2">
    <source>
        <dbReference type="EMBL" id="NCI48495.1"/>
    </source>
</evidence>
<dbReference type="InterPro" id="IPR036390">
    <property type="entry name" value="WH_DNA-bd_sf"/>
</dbReference>
<name>A0ABW9ZPP0_9BACT</name>
<dbReference type="InterPro" id="IPR039422">
    <property type="entry name" value="MarR/SlyA-like"/>
</dbReference>
<proteinExistence type="predicted"/>
<dbReference type="PROSITE" id="PS50995">
    <property type="entry name" value="HTH_MARR_2"/>
    <property type="match status" value="1"/>
</dbReference>
<dbReference type="PRINTS" id="PR00598">
    <property type="entry name" value="HTHMARR"/>
</dbReference>
<dbReference type="PANTHER" id="PTHR33164">
    <property type="entry name" value="TRANSCRIPTIONAL REGULATOR, MARR FAMILY"/>
    <property type="match status" value="1"/>
</dbReference>
<gene>
    <name evidence="2" type="ORF">GWC95_01080</name>
</gene>
<dbReference type="RefSeq" id="WP_161816818.1">
    <property type="nucleotide sequence ID" value="NZ_JAACJS010000002.1"/>
</dbReference>
<dbReference type="InterPro" id="IPR000835">
    <property type="entry name" value="HTH_MarR-typ"/>
</dbReference>
<dbReference type="Proteomes" id="UP000753802">
    <property type="component" value="Unassembled WGS sequence"/>
</dbReference>
<dbReference type="SUPFAM" id="SSF46785">
    <property type="entry name" value="Winged helix' DNA-binding domain"/>
    <property type="match status" value="1"/>
</dbReference>
<sequence length="148" mass="17172">MSIEKDIQQQAFRNEYQKATVNIIFSAGWLHERIRSLLETEDITPQQYNILRILRGSKTPLSTLQIRERMLDKMSDTSRIVERLQKKGLVEKKTCPSDKRLVDVIISKKGISLLEKLDKRNTELDALLKSLSTEEAKTLNDLLDKMRS</sequence>
<dbReference type="PANTHER" id="PTHR33164:SF101">
    <property type="entry name" value="TRANSCRIPTIONAL REPRESSOR MPRA"/>
    <property type="match status" value="1"/>
</dbReference>
<accession>A0ABW9ZPP0</accession>
<dbReference type="Pfam" id="PF12802">
    <property type="entry name" value="MarR_2"/>
    <property type="match status" value="1"/>
</dbReference>
<dbReference type="EMBL" id="JAACJS010000002">
    <property type="protein sequence ID" value="NCI48495.1"/>
    <property type="molecule type" value="Genomic_DNA"/>
</dbReference>
<feature type="domain" description="HTH marR-type" evidence="1">
    <location>
        <begin position="1"/>
        <end position="148"/>
    </location>
</feature>
<dbReference type="SMART" id="SM00347">
    <property type="entry name" value="HTH_MARR"/>
    <property type="match status" value="1"/>
</dbReference>
<protein>
    <submittedName>
        <fullName evidence="2">MarR family transcriptional regulator</fullName>
    </submittedName>
</protein>